<dbReference type="OrthoDB" id="85079at2157"/>
<dbReference type="PANTHER" id="PTHR38137">
    <property type="entry name" value="PRC-BARREL DOMAIN PROTEIN"/>
    <property type="match status" value="1"/>
</dbReference>
<comment type="caution">
    <text evidence="2">The sequence shown here is derived from an EMBL/GenBank/DDBJ whole genome shotgun (WGS) entry which is preliminary data.</text>
</comment>
<keyword evidence="3" id="KW-1185">Reference proteome</keyword>
<dbReference type="GeneID" id="71878411"/>
<accession>A0A1Y3GGH7</accession>
<reference evidence="2 3" key="1">
    <citation type="submission" date="2016-12" db="EMBL/GenBank/DDBJ databases">
        <title>Discovery of methanogenic haloarchaea.</title>
        <authorList>
            <person name="Sorokin D.Y."/>
            <person name="Makarova K.S."/>
            <person name="Abbas B."/>
            <person name="Ferrer M."/>
            <person name="Golyshin P.N."/>
        </authorList>
    </citation>
    <scope>NUCLEOTIDE SEQUENCE [LARGE SCALE GENOMIC DNA]</scope>
    <source>
        <strain evidence="2">AMET1</strain>
    </source>
</reference>
<gene>
    <name evidence="2" type="ORF">AMET1_0959</name>
</gene>
<evidence type="ECO:0000259" key="1">
    <source>
        <dbReference type="Pfam" id="PF05239"/>
    </source>
</evidence>
<evidence type="ECO:0000313" key="2">
    <source>
        <dbReference type="EMBL" id="OUJ19304.1"/>
    </source>
</evidence>
<dbReference type="PANTHER" id="PTHR38137:SF2">
    <property type="entry name" value="PRC-BARREL DOMAIN-CONTAINING PROTEIN"/>
    <property type="match status" value="1"/>
</dbReference>
<organism evidence="2 3">
    <name type="scientific">Methanonatronarchaeum thermophilum</name>
    <dbReference type="NCBI Taxonomy" id="1927129"/>
    <lineage>
        <taxon>Archaea</taxon>
        <taxon>Methanobacteriati</taxon>
        <taxon>Methanobacteriota</taxon>
        <taxon>Methanonatronarchaeia</taxon>
        <taxon>Methanonatronarchaeales</taxon>
        <taxon>Methanonatronarchaeaceae</taxon>
        <taxon>Methanonatronarchaeum</taxon>
    </lineage>
</organism>
<dbReference type="Gene3D" id="2.30.30.240">
    <property type="entry name" value="PRC-barrel domain"/>
    <property type="match status" value="1"/>
</dbReference>
<dbReference type="Proteomes" id="UP000195137">
    <property type="component" value="Unassembled WGS sequence"/>
</dbReference>
<dbReference type="SUPFAM" id="SSF50346">
    <property type="entry name" value="PRC-barrel domain"/>
    <property type="match status" value="1"/>
</dbReference>
<dbReference type="AlphaFoldDB" id="A0A1Y3GGH7"/>
<feature type="domain" description="PRC-barrel" evidence="1">
    <location>
        <begin position="3"/>
        <end position="76"/>
    </location>
</feature>
<dbReference type="InterPro" id="IPR011033">
    <property type="entry name" value="PRC_barrel-like_sf"/>
</dbReference>
<dbReference type="RefSeq" id="WP_086637323.1">
    <property type="nucleotide sequence ID" value="NZ_MRZU01000003.1"/>
</dbReference>
<dbReference type="Pfam" id="PF05239">
    <property type="entry name" value="PRC"/>
    <property type="match status" value="1"/>
</dbReference>
<name>A0A1Y3GGH7_9EURY</name>
<protein>
    <submittedName>
        <fullName evidence="2">Protein implicated in RNA metabolism containing PRC-barrel domain</fullName>
    </submittedName>
</protein>
<dbReference type="EMBL" id="MRZU01000003">
    <property type="protein sequence ID" value="OUJ19304.1"/>
    <property type="molecule type" value="Genomic_DNA"/>
</dbReference>
<proteinExistence type="predicted"/>
<sequence length="77" mass="8740">MEIPVTKLSKKDIVSSDGDEIGSLYNVTMNMKTGELLDLIIEPHREVDPSNYETQDEYIVIPFQNVKAIKDMIVVEV</sequence>
<dbReference type="InterPro" id="IPR027275">
    <property type="entry name" value="PRC-brl_dom"/>
</dbReference>
<evidence type="ECO:0000313" key="3">
    <source>
        <dbReference type="Proteomes" id="UP000195137"/>
    </source>
</evidence>